<protein>
    <submittedName>
        <fullName evidence="1">ER membrane protein complex subunit 1</fullName>
    </submittedName>
</protein>
<dbReference type="SUPFAM" id="SSF51735">
    <property type="entry name" value="NAD(P)-binding Rossmann-fold domains"/>
    <property type="match status" value="1"/>
</dbReference>
<name>A0ABP0LKA8_9DINO</name>
<dbReference type="InterPro" id="IPR036291">
    <property type="entry name" value="NAD(P)-bd_dom_sf"/>
</dbReference>
<reference evidence="1 2" key="1">
    <citation type="submission" date="2024-02" db="EMBL/GenBank/DDBJ databases">
        <authorList>
            <person name="Chen Y."/>
            <person name="Shah S."/>
            <person name="Dougan E. K."/>
            <person name="Thang M."/>
            <person name="Chan C."/>
        </authorList>
    </citation>
    <scope>NUCLEOTIDE SEQUENCE [LARGE SCALE GENOMIC DNA]</scope>
</reference>
<dbReference type="EMBL" id="CAXAMM010016336">
    <property type="protein sequence ID" value="CAK9038660.1"/>
    <property type="molecule type" value="Genomic_DNA"/>
</dbReference>
<accession>A0ABP0LKA8</accession>
<keyword evidence="2" id="KW-1185">Reference proteome</keyword>
<dbReference type="Proteomes" id="UP001642464">
    <property type="component" value="Unassembled WGS sequence"/>
</dbReference>
<gene>
    <name evidence="1" type="ORF">SCF082_LOCUS22709</name>
</gene>
<dbReference type="Gene3D" id="3.40.50.720">
    <property type="entry name" value="NAD(P)-binding Rossmann-like Domain"/>
    <property type="match status" value="1"/>
</dbReference>
<organism evidence="1 2">
    <name type="scientific">Durusdinium trenchii</name>
    <dbReference type="NCBI Taxonomy" id="1381693"/>
    <lineage>
        <taxon>Eukaryota</taxon>
        <taxon>Sar</taxon>
        <taxon>Alveolata</taxon>
        <taxon>Dinophyceae</taxon>
        <taxon>Suessiales</taxon>
        <taxon>Symbiodiniaceae</taxon>
        <taxon>Durusdinium</taxon>
    </lineage>
</organism>
<comment type="caution">
    <text evidence="1">The sequence shown here is derived from an EMBL/GenBank/DDBJ whole genome shotgun (WGS) entry which is preliminary data.</text>
</comment>
<evidence type="ECO:0000313" key="1">
    <source>
        <dbReference type="EMBL" id="CAK9038660.1"/>
    </source>
</evidence>
<sequence>MGSAFSGASSYTAPAEIPTRWFPDFEQELPSLQGKVFCVTGCTSGTGLVAATTAAKKGAHVVMLNRQRTDASLAPHCREHPGAGDRAVAAEKALREQVPGAEAGPTWPGRGAVALAAQIVAQWSKQELLQSPLEKTRGPIQISTVEKRPEEFESALEAFEEELMDPDEHGSPASLLTWKREFFTEYCQEDDWASKRKKSLKAKMGSSAKDVRAVRFTFLTRLDDGDVVREHEVESPDNADFLISFFAAVGDQIPTNTELKDCSWILF</sequence>
<evidence type="ECO:0000313" key="2">
    <source>
        <dbReference type="Proteomes" id="UP001642464"/>
    </source>
</evidence>
<proteinExistence type="predicted"/>